<dbReference type="RefSeq" id="XP_004334336.1">
    <property type="nucleotide sequence ID" value="XM_004334288.1"/>
</dbReference>
<dbReference type="InterPro" id="IPR013217">
    <property type="entry name" value="Methyltransf_12"/>
</dbReference>
<dbReference type="SUPFAM" id="SSF53335">
    <property type="entry name" value="S-adenosyl-L-methionine-dependent methyltransferases"/>
    <property type="match status" value="1"/>
</dbReference>
<dbReference type="Pfam" id="PF08242">
    <property type="entry name" value="Methyltransf_12"/>
    <property type="match status" value="1"/>
</dbReference>
<dbReference type="OrthoDB" id="10017101at2759"/>
<evidence type="ECO:0000259" key="5">
    <source>
        <dbReference type="Pfam" id="PF08242"/>
    </source>
</evidence>
<keyword evidence="3" id="KW-0949">S-adenosyl-L-methionine</keyword>
<feature type="domain" description="Methyltransferase type 12" evidence="5">
    <location>
        <begin position="33"/>
        <end position="119"/>
    </location>
</feature>
<evidence type="ECO:0000256" key="2">
    <source>
        <dbReference type="ARBA" id="ARBA00022679"/>
    </source>
</evidence>
<dbReference type="PANTHER" id="PTHR43464">
    <property type="entry name" value="METHYLTRANSFERASE"/>
    <property type="match status" value="1"/>
</dbReference>
<keyword evidence="7" id="KW-1185">Reference proteome</keyword>
<dbReference type="CDD" id="cd02440">
    <property type="entry name" value="AdoMet_MTases"/>
    <property type="match status" value="1"/>
</dbReference>
<evidence type="ECO:0000256" key="4">
    <source>
        <dbReference type="SAM" id="MobiDB-lite"/>
    </source>
</evidence>
<dbReference type="AlphaFoldDB" id="L8GHT5"/>
<accession>L8GHT5</accession>
<keyword evidence="1 6" id="KW-0489">Methyltransferase</keyword>
<dbReference type="Gene3D" id="3.40.50.150">
    <property type="entry name" value="Vaccinia Virus protein VP39"/>
    <property type="match status" value="1"/>
</dbReference>
<gene>
    <name evidence="6" type="ORF">ACA1_373900</name>
</gene>
<dbReference type="GeneID" id="14912833"/>
<dbReference type="GO" id="GO:0008168">
    <property type="term" value="F:methyltransferase activity"/>
    <property type="evidence" value="ECO:0007669"/>
    <property type="project" value="UniProtKB-KW"/>
</dbReference>
<feature type="region of interest" description="Disordered" evidence="4">
    <location>
        <begin position="166"/>
        <end position="191"/>
    </location>
</feature>
<dbReference type="KEGG" id="acan:ACA1_373900"/>
<dbReference type="EMBL" id="KB008119">
    <property type="protein sequence ID" value="ELR12323.1"/>
    <property type="molecule type" value="Genomic_DNA"/>
</dbReference>
<evidence type="ECO:0000313" key="7">
    <source>
        <dbReference type="Proteomes" id="UP000011083"/>
    </source>
</evidence>
<dbReference type="GO" id="GO:0032259">
    <property type="term" value="P:methylation"/>
    <property type="evidence" value="ECO:0007669"/>
    <property type="project" value="UniProtKB-KW"/>
</dbReference>
<name>L8GHT5_ACACF</name>
<evidence type="ECO:0000313" key="6">
    <source>
        <dbReference type="EMBL" id="ELR12323.1"/>
    </source>
</evidence>
<evidence type="ECO:0000256" key="1">
    <source>
        <dbReference type="ARBA" id="ARBA00022603"/>
    </source>
</evidence>
<reference evidence="6 7" key="1">
    <citation type="journal article" date="2013" name="Genome Biol.">
        <title>Genome of Acanthamoeba castellanii highlights extensive lateral gene transfer and early evolution of tyrosine kinase signaling.</title>
        <authorList>
            <person name="Clarke M."/>
            <person name="Lohan A.J."/>
            <person name="Liu B."/>
            <person name="Lagkouvardos I."/>
            <person name="Roy S."/>
            <person name="Zafar N."/>
            <person name="Bertelli C."/>
            <person name="Schilde C."/>
            <person name="Kianianmomeni A."/>
            <person name="Burglin T.R."/>
            <person name="Frech C."/>
            <person name="Turcotte B."/>
            <person name="Kopec K.O."/>
            <person name="Synnott J.M."/>
            <person name="Choo C."/>
            <person name="Paponov I."/>
            <person name="Finkler A."/>
            <person name="Soon Heng Tan C."/>
            <person name="Hutchins A.P."/>
            <person name="Weinmeier T."/>
            <person name="Rattei T."/>
            <person name="Chu J.S."/>
            <person name="Gimenez G."/>
            <person name="Irimia M."/>
            <person name="Rigden D.J."/>
            <person name="Fitzpatrick D.A."/>
            <person name="Lorenzo-Morales J."/>
            <person name="Bateman A."/>
            <person name="Chiu C.H."/>
            <person name="Tang P."/>
            <person name="Hegemann P."/>
            <person name="Fromm H."/>
            <person name="Raoult D."/>
            <person name="Greub G."/>
            <person name="Miranda-Saavedra D."/>
            <person name="Chen N."/>
            <person name="Nash P."/>
            <person name="Ginger M.L."/>
            <person name="Horn M."/>
            <person name="Schaap P."/>
            <person name="Caler L."/>
            <person name="Loftus B."/>
        </authorList>
    </citation>
    <scope>NUCLEOTIDE SEQUENCE [LARGE SCALE GENOMIC DNA]</scope>
    <source>
        <strain evidence="6 7">Neff</strain>
    </source>
</reference>
<dbReference type="PANTHER" id="PTHR43464:SF19">
    <property type="entry name" value="UBIQUINONE BIOSYNTHESIS O-METHYLTRANSFERASE, MITOCHONDRIAL"/>
    <property type="match status" value="1"/>
</dbReference>
<sequence length="336" mass="38054">MSTGGDFAAEVSWAQQEPILAKHFRGRRGLKIVEVGCGLGELAHRMQEAGHRVVAIDPSPDAIAATRSRGVTDARQCSLEELAQAKEERGTFDVVLFTRSLHHIGEDLEGVLRLVRDQLLRRADDRAGVPSGLLIIEEFGREDIDRPTAEWYYALHDSLLAAGLISPPQQKKEEQKMKKNKTEKKSIKEKEEEERDVLERWARQFKWSHHGMEGIERLHLGREMVAAIERVFGRVDVQRQPVLFRFIANHIDRRLNALNSNTNKNRNDNNEAGVPASVVDSEGRAYEIARAVWRWEEKMVDRHTILPLGIFGVAIATAKQQPEEAPLNRPSSPQAY</sequence>
<dbReference type="Proteomes" id="UP000011083">
    <property type="component" value="Unassembled WGS sequence"/>
</dbReference>
<dbReference type="VEuPathDB" id="AmoebaDB:ACA1_373900"/>
<organism evidence="6 7">
    <name type="scientific">Acanthamoeba castellanii (strain ATCC 30010 / Neff)</name>
    <dbReference type="NCBI Taxonomy" id="1257118"/>
    <lineage>
        <taxon>Eukaryota</taxon>
        <taxon>Amoebozoa</taxon>
        <taxon>Discosea</taxon>
        <taxon>Longamoebia</taxon>
        <taxon>Centramoebida</taxon>
        <taxon>Acanthamoebidae</taxon>
        <taxon>Acanthamoeba</taxon>
    </lineage>
</organism>
<protein>
    <submittedName>
        <fullName evidence="6">Methyltransferase domain containing protein</fullName>
    </submittedName>
</protein>
<keyword evidence="2 6" id="KW-0808">Transferase</keyword>
<proteinExistence type="predicted"/>
<dbReference type="InterPro" id="IPR029063">
    <property type="entry name" value="SAM-dependent_MTases_sf"/>
</dbReference>
<evidence type="ECO:0000256" key="3">
    <source>
        <dbReference type="ARBA" id="ARBA00022691"/>
    </source>
</evidence>